<name>A0A392P966_9FABA</name>
<feature type="non-terminal residue" evidence="1">
    <location>
        <position position="1"/>
    </location>
</feature>
<reference evidence="1 2" key="1">
    <citation type="journal article" date="2018" name="Front. Plant Sci.">
        <title>Red Clover (Trifolium pratense) and Zigzag Clover (T. medium) - A Picture of Genomic Similarities and Differences.</title>
        <authorList>
            <person name="Dluhosova J."/>
            <person name="Istvanek J."/>
            <person name="Nedelnik J."/>
            <person name="Repkova J."/>
        </authorList>
    </citation>
    <scope>NUCLEOTIDE SEQUENCE [LARGE SCALE GENOMIC DNA]</scope>
    <source>
        <strain evidence="2">cv. 10/8</strain>
        <tissue evidence="1">Leaf</tissue>
    </source>
</reference>
<dbReference type="Gene3D" id="3.40.50.2000">
    <property type="entry name" value="Glycogen Phosphorylase B"/>
    <property type="match status" value="1"/>
</dbReference>
<evidence type="ECO:0000313" key="1">
    <source>
        <dbReference type="EMBL" id="MCI08287.1"/>
    </source>
</evidence>
<dbReference type="GO" id="GO:0016740">
    <property type="term" value="F:transferase activity"/>
    <property type="evidence" value="ECO:0007669"/>
    <property type="project" value="UniProtKB-KW"/>
</dbReference>
<dbReference type="EMBL" id="LXQA010068476">
    <property type="protein sequence ID" value="MCI08287.1"/>
    <property type="molecule type" value="Genomic_DNA"/>
</dbReference>
<dbReference type="PANTHER" id="PTHR48045:SF6">
    <property type="entry name" value="UDP-GLUCOSYLTRANSFERASE FAMILY PROTEIN"/>
    <property type="match status" value="1"/>
</dbReference>
<protein>
    <submittedName>
        <fullName evidence="1">UDP-glycosyltransferase</fullName>
    </submittedName>
</protein>
<sequence>DGLKVAIRLKFEDDDIVEKDEIAKVIKCLMEGEEGKEIRDRMQSLKDSAKKALKDDGSSIKILSQLATQLENFGGI</sequence>
<comment type="caution">
    <text evidence="1">The sequence shown here is derived from an EMBL/GenBank/DDBJ whole genome shotgun (WGS) entry which is preliminary data.</text>
</comment>
<proteinExistence type="predicted"/>
<dbReference type="PANTHER" id="PTHR48045">
    <property type="entry name" value="UDP-GLYCOSYLTRANSFERASE 72B1"/>
    <property type="match status" value="1"/>
</dbReference>
<keyword evidence="1" id="KW-0808">Transferase</keyword>
<accession>A0A392P966</accession>
<dbReference type="AlphaFoldDB" id="A0A392P966"/>
<dbReference type="SUPFAM" id="SSF53756">
    <property type="entry name" value="UDP-Glycosyltransferase/glycogen phosphorylase"/>
    <property type="match status" value="1"/>
</dbReference>
<organism evidence="1 2">
    <name type="scientific">Trifolium medium</name>
    <dbReference type="NCBI Taxonomy" id="97028"/>
    <lineage>
        <taxon>Eukaryota</taxon>
        <taxon>Viridiplantae</taxon>
        <taxon>Streptophyta</taxon>
        <taxon>Embryophyta</taxon>
        <taxon>Tracheophyta</taxon>
        <taxon>Spermatophyta</taxon>
        <taxon>Magnoliopsida</taxon>
        <taxon>eudicotyledons</taxon>
        <taxon>Gunneridae</taxon>
        <taxon>Pentapetalae</taxon>
        <taxon>rosids</taxon>
        <taxon>fabids</taxon>
        <taxon>Fabales</taxon>
        <taxon>Fabaceae</taxon>
        <taxon>Papilionoideae</taxon>
        <taxon>50 kb inversion clade</taxon>
        <taxon>NPAAA clade</taxon>
        <taxon>Hologalegina</taxon>
        <taxon>IRL clade</taxon>
        <taxon>Trifolieae</taxon>
        <taxon>Trifolium</taxon>
    </lineage>
</organism>
<keyword evidence="2" id="KW-1185">Reference proteome</keyword>
<evidence type="ECO:0000313" key="2">
    <source>
        <dbReference type="Proteomes" id="UP000265520"/>
    </source>
</evidence>
<dbReference type="Proteomes" id="UP000265520">
    <property type="component" value="Unassembled WGS sequence"/>
</dbReference>